<keyword evidence="7 8" id="KW-0539">Nucleus</keyword>
<evidence type="ECO:0000256" key="8">
    <source>
        <dbReference type="RuleBase" id="RU363084"/>
    </source>
</evidence>
<dbReference type="Proteomes" id="UP001302126">
    <property type="component" value="Unassembled WGS sequence"/>
</dbReference>
<dbReference type="GO" id="GO:0005730">
    <property type="term" value="C:nucleolus"/>
    <property type="evidence" value="ECO:0007669"/>
    <property type="project" value="UniProtKB-SubCell"/>
</dbReference>
<feature type="compositionally biased region" description="Basic and acidic residues" evidence="9">
    <location>
        <begin position="61"/>
        <end position="96"/>
    </location>
</feature>
<comment type="subcellular location">
    <subcellularLocation>
        <location evidence="2 8">Nucleus</location>
        <location evidence="2 8">Nucleolus</location>
    </subcellularLocation>
</comment>
<evidence type="ECO:0000256" key="3">
    <source>
        <dbReference type="ARBA" id="ARBA00007869"/>
    </source>
</evidence>
<evidence type="ECO:0000256" key="9">
    <source>
        <dbReference type="SAM" id="MobiDB-lite"/>
    </source>
</evidence>
<evidence type="ECO:0000256" key="5">
    <source>
        <dbReference type="ARBA" id="ARBA00022552"/>
    </source>
</evidence>
<evidence type="ECO:0000256" key="1">
    <source>
        <dbReference type="ARBA" id="ARBA00004090"/>
    </source>
</evidence>
<reference evidence="10" key="1">
    <citation type="journal article" date="2023" name="Mol. Phylogenet. Evol.">
        <title>Genome-scale phylogeny and comparative genomics of the fungal order Sordariales.</title>
        <authorList>
            <person name="Hensen N."/>
            <person name="Bonometti L."/>
            <person name="Westerberg I."/>
            <person name="Brannstrom I.O."/>
            <person name="Guillou S."/>
            <person name="Cros-Aarteil S."/>
            <person name="Calhoun S."/>
            <person name="Haridas S."/>
            <person name="Kuo A."/>
            <person name="Mondo S."/>
            <person name="Pangilinan J."/>
            <person name="Riley R."/>
            <person name="LaButti K."/>
            <person name="Andreopoulos B."/>
            <person name="Lipzen A."/>
            <person name="Chen C."/>
            <person name="Yan M."/>
            <person name="Daum C."/>
            <person name="Ng V."/>
            <person name="Clum A."/>
            <person name="Steindorff A."/>
            <person name="Ohm R.A."/>
            <person name="Martin F."/>
            <person name="Silar P."/>
            <person name="Natvig D.O."/>
            <person name="Lalanne C."/>
            <person name="Gautier V."/>
            <person name="Ament-Velasquez S.L."/>
            <person name="Kruys A."/>
            <person name="Hutchinson M.I."/>
            <person name="Powell A.J."/>
            <person name="Barry K."/>
            <person name="Miller A.N."/>
            <person name="Grigoriev I.V."/>
            <person name="Debuchy R."/>
            <person name="Gladieux P."/>
            <person name="Hiltunen Thoren M."/>
            <person name="Johannesson H."/>
        </authorList>
    </citation>
    <scope>NUCLEOTIDE SEQUENCE</scope>
    <source>
        <strain evidence="10">PSN309</strain>
    </source>
</reference>
<proteinExistence type="inferred from homology"/>
<evidence type="ECO:0000256" key="4">
    <source>
        <dbReference type="ARBA" id="ARBA00022517"/>
    </source>
</evidence>
<protein>
    <recommendedName>
        <fullName evidence="8">rRNA-processing protein</fullName>
    </recommendedName>
</protein>
<evidence type="ECO:0000313" key="11">
    <source>
        <dbReference type="Proteomes" id="UP001302126"/>
    </source>
</evidence>
<comment type="caution">
    <text evidence="10">The sequence shown here is derived from an EMBL/GenBank/DDBJ whole genome shotgun (WGS) entry which is preliminary data.</text>
</comment>
<name>A0AAN7ANN7_9PEZI</name>
<dbReference type="Pfam" id="PF03879">
    <property type="entry name" value="Cgr1"/>
    <property type="match status" value="1"/>
</dbReference>
<feature type="compositionally biased region" description="Basic residues" evidence="9">
    <location>
        <begin position="26"/>
        <end position="38"/>
    </location>
</feature>
<keyword evidence="6" id="KW-0175">Coiled coil</keyword>
<feature type="region of interest" description="Disordered" evidence="9">
    <location>
        <begin position="24"/>
        <end position="44"/>
    </location>
</feature>
<comment type="function">
    <text evidence="1 8">Involved in nucleolar integrity and required for processing of the pre-rRNA for the 60S ribosome subunit.</text>
</comment>
<dbReference type="AlphaFoldDB" id="A0AAN7ANN7"/>
<reference evidence="10" key="2">
    <citation type="submission" date="2023-05" db="EMBL/GenBank/DDBJ databases">
        <authorList>
            <consortium name="Lawrence Berkeley National Laboratory"/>
            <person name="Steindorff A."/>
            <person name="Hensen N."/>
            <person name="Bonometti L."/>
            <person name="Westerberg I."/>
            <person name="Brannstrom I.O."/>
            <person name="Guillou S."/>
            <person name="Cros-Aarteil S."/>
            <person name="Calhoun S."/>
            <person name="Haridas S."/>
            <person name="Kuo A."/>
            <person name="Mondo S."/>
            <person name="Pangilinan J."/>
            <person name="Riley R."/>
            <person name="Labutti K."/>
            <person name="Andreopoulos B."/>
            <person name="Lipzen A."/>
            <person name="Chen C."/>
            <person name="Yanf M."/>
            <person name="Daum C."/>
            <person name="Ng V."/>
            <person name="Clum A."/>
            <person name="Ohm R."/>
            <person name="Martin F."/>
            <person name="Silar P."/>
            <person name="Natvig D."/>
            <person name="Lalanne C."/>
            <person name="Gautier V."/>
            <person name="Ament-Velasquez S.L."/>
            <person name="Kruys A."/>
            <person name="Hutchinson M.I."/>
            <person name="Powell A.J."/>
            <person name="Barry K."/>
            <person name="Miller A.N."/>
            <person name="Grigoriev I.V."/>
            <person name="Debuchy R."/>
            <person name="Gladieux P."/>
            <person name="Thoren M.H."/>
            <person name="Johannesson H."/>
        </authorList>
    </citation>
    <scope>NUCLEOTIDE SEQUENCE</scope>
    <source>
        <strain evidence="10">PSN309</strain>
    </source>
</reference>
<evidence type="ECO:0000256" key="6">
    <source>
        <dbReference type="ARBA" id="ARBA00023054"/>
    </source>
</evidence>
<dbReference type="GO" id="GO:0006364">
    <property type="term" value="P:rRNA processing"/>
    <property type="evidence" value="ECO:0007669"/>
    <property type="project" value="UniProtKB-UniRule"/>
</dbReference>
<dbReference type="EMBL" id="MU864351">
    <property type="protein sequence ID" value="KAK4193419.1"/>
    <property type="molecule type" value="Genomic_DNA"/>
</dbReference>
<evidence type="ECO:0000256" key="7">
    <source>
        <dbReference type="ARBA" id="ARBA00023242"/>
    </source>
</evidence>
<feature type="compositionally biased region" description="Basic residues" evidence="9">
    <location>
        <begin position="101"/>
        <end position="122"/>
    </location>
</feature>
<organism evidence="10 11">
    <name type="scientific">Podospora australis</name>
    <dbReference type="NCBI Taxonomy" id="1536484"/>
    <lineage>
        <taxon>Eukaryota</taxon>
        <taxon>Fungi</taxon>
        <taxon>Dikarya</taxon>
        <taxon>Ascomycota</taxon>
        <taxon>Pezizomycotina</taxon>
        <taxon>Sordariomycetes</taxon>
        <taxon>Sordariomycetidae</taxon>
        <taxon>Sordariales</taxon>
        <taxon>Podosporaceae</taxon>
        <taxon>Podospora</taxon>
    </lineage>
</organism>
<sequence length="122" mass="14162">MSSTEVEGTPVPVSATEIAKFPGIRKNGKQWHAPKKAFRPASGLTSYEVRTKARLAQQATKAKENEMKEEKEAERKRRTQAIKEKRAAKEEKERYELMAAKMHKKRVERLKRKEKRNKLINS</sequence>
<gene>
    <name evidence="10" type="ORF">QBC35DRAFT_446557</name>
</gene>
<dbReference type="InterPro" id="IPR005579">
    <property type="entry name" value="Cgr1-like"/>
</dbReference>
<keyword evidence="11" id="KW-1185">Reference proteome</keyword>
<evidence type="ECO:0000256" key="2">
    <source>
        <dbReference type="ARBA" id="ARBA00004604"/>
    </source>
</evidence>
<keyword evidence="4 8" id="KW-0690">Ribosome biogenesis</keyword>
<keyword evidence="5 8" id="KW-0698">rRNA processing</keyword>
<accession>A0AAN7ANN7</accession>
<evidence type="ECO:0000313" key="10">
    <source>
        <dbReference type="EMBL" id="KAK4193419.1"/>
    </source>
</evidence>
<feature type="region of interest" description="Disordered" evidence="9">
    <location>
        <begin position="58"/>
        <end position="122"/>
    </location>
</feature>
<comment type="similarity">
    <text evidence="3 8">Belongs to the CGR1 family.</text>
</comment>